<evidence type="ECO:0000313" key="1">
    <source>
        <dbReference type="EMBL" id="VVU98936.1"/>
    </source>
</evidence>
<proteinExistence type="predicted"/>
<keyword evidence="2" id="KW-1185">Reference proteome</keyword>
<organism evidence="1 2">
    <name type="scientific">Mesonia oceanica</name>
    <dbReference type="NCBI Taxonomy" id="2687242"/>
    <lineage>
        <taxon>Bacteria</taxon>
        <taxon>Pseudomonadati</taxon>
        <taxon>Bacteroidota</taxon>
        <taxon>Flavobacteriia</taxon>
        <taxon>Flavobacteriales</taxon>
        <taxon>Flavobacteriaceae</taxon>
        <taxon>Mesonia</taxon>
    </lineage>
</organism>
<protein>
    <submittedName>
        <fullName evidence="1">Uncharacterized protein</fullName>
    </submittedName>
</protein>
<accession>A0AC61Y3A3</accession>
<comment type="caution">
    <text evidence="1">The sequence shown here is derived from an EMBL/GenBank/DDBJ whole genome shotgun (WGS) entry which is preliminary data.</text>
</comment>
<dbReference type="Proteomes" id="UP000356253">
    <property type="component" value="Unassembled WGS sequence"/>
</dbReference>
<sequence>MFVGVMAKATFFTCKPSTKLQPYISYYYFHQSDDEDFQQSFTYYPHYKNALTIYKNVDYNILPDFSVEVSSAKKDSLKLIYSKVYQNLGRVNLNGKFSKIGVAFQALGIQHFISKNYSEVFPEPINLINPFGAEFGQVLNRVFLTASISEKANLLDKFFQQQYLGFEEERMIGAVNKIIESKGVISVSALASSLNFHRKTLLRLFQKHLDCSVEEYRKLVRFRFALEKIKQSSDVNLTAISADYYYDQSDFIKQFKKLTQLSPKKFMTAVTKLGDEDTFWNFNG</sequence>
<reference evidence="1" key="1">
    <citation type="submission" date="2019-09" db="EMBL/GenBank/DDBJ databases">
        <authorList>
            <person name="Rodrigo-Torres L."/>
            <person name="Arahal R. D."/>
            <person name="Lucena T."/>
        </authorList>
    </citation>
    <scope>NUCLEOTIDE SEQUENCE</scope>
    <source>
        <strain evidence="1">ISS653</strain>
    </source>
</reference>
<gene>
    <name evidence="1" type="ORF">FVB9532_00185</name>
</gene>
<name>A0AC61Y3A3_9FLAO</name>
<dbReference type="EMBL" id="CABVMM010000001">
    <property type="protein sequence ID" value="VVU98936.1"/>
    <property type="molecule type" value="Genomic_DNA"/>
</dbReference>
<evidence type="ECO:0000313" key="2">
    <source>
        <dbReference type="Proteomes" id="UP000356253"/>
    </source>
</evidence>